<evidence type="ECO:0000256" key="1">
    <source>
        <dbReference type="ARBA" id="ARBA00010617"/>
    </source>
</evidence>
<comment type="caution">
    <text evidence="2">The sequence shown here is derived from an EMBL/GenBank/DDBJ whole genome shotgun (WGS) entry which is preliminary data.</text>
</comment>
<protein>
    <submittedName>
        <fullName evidence="2">Cytochrome P450</fullName>
    </submittedName>
</protein>
<comment type="similarity">
    <text evidence="1">Belongs to the cytochrome P450 family.</text>
</comment>
<dbReference type="SUPFAM" id="SSF48264">
    <property type="entry name" value="Cytochrome P450"/>
    <property type="match status" value="1"/>
</dbReference>
<dbReference type="PRINTS" id="PR00359">
    <property type="entry name" value="BP450"/>
</dbReference>
<dbReference type="Pfam" id="PF00067">
    <property type="entry name" value="p450"/>
    <property type="match status" value="1"/>
</dbReference>
<dbReference type="RefSeq" id="WP_129459441.1">
    <property type="nucleotide sequence ID" value="NZ_PPCV01000008.1"/>
</dbReference>
<dbReference type="OrthoDB" id="502624at2"/>
<dbReference type="AlphaFoldDB" id="A0A4Q2EG32"/>
<organism evidence="2 3">
    <name type="scientific">Propioniciclava flava</name>
    <dbReference type="NCBI Taxonomy" id="2072026"/>
    <lineage>
        <taxon>Bacteria</taxon>
        <taxon>Bacillati</taxon>
        <taxon>Actinomycetota</taxon>
        <taxon>Actinomycetes</taxon>
        <taxon>Propionibacteriales</taxon>
        <taxon>Propionibacteriaceae</taxon>
        <taxon>Propioniciclava</taxon>
    </lineage>
</organism>
<sequence length="382" mass="40723">MADRLAEGISFAGCDPRACTDSVRHEHAVVRSDRGDYVVVRHAEVRAAALDDETFSSAVSAHLQIPNGLDGDAHTAYRAALDPFLSPAALAPFAPILAAKAQALVATLPTGEVLDAVTQIGAVFAVRAQSAWLGWPSSMEEPLVAWVEDNHEASRRGDRQEFAAVAARFDALITPLLSARRAADGAVLGADLTADVMRVQVEGRRLSDEEIVSVLRNWTGGDLGSIALCVGVLLRGLVTNDALQRRLRDGVSEAECDAIIDELLRRDDPFVSNRRVTTCPVSLGGVDLPAGTRVTLHWTSANRDEAVFGDPDVLDPQANAEANLVYGIGRHACPGRTLATLELRVALQALLAGTTWIAAADEEPLREIYPVGGWARVPVVLA</sequence>
<dbReference type="Gene3D" id="1.10.630.10">
    <property type="entry name" value="Cytochrome P450"/>
    <property type="match status" value="1"/>
</dbReference>
<dbReference type="InterPro" id="IPR036396">
    <property type="entry name" value="Cyt_P450_sf"/>
</dbReference>
<dbReference type="InterPro" id="IPR001128">
    <property type="entry name" value="Cyt_P450"/>
</dbReference>
<dbReference type="Proteomes" id="UP000290624">
    <property type="component" value="Unassembled WGS sequence"/>
</dbReference>
<proteinExistence type="inferred from homology"/>
<name>A0A4Q2EG32_9ACTN</name>
<dbReference type="InterPro" id="IPR002397">
    <property type="entry name" value="Cyt_P450_B"/>
</dbReference>
<dbReference type="GO" id="GO:0016705">
    <property type="term" value="F:oxidoreductase activity, acting on paired donors, with incorporation or reduction of molecular oxygen"/>
    <property type="evidence" value="ECO:0007669"/>
    <property type="project" value="InterPro"/>
</dbReference>
<dbReference type="EMBL" id="PPCV01000008">
    <property type="protein sequence ID" value="RXW31556.1"/>
    <property type="molecule type" value="Genomic_DNA"/>
</dbReference>
<keyword evidence="3" id="KW-1185">Reference proteome</keyword>
<dbReference type="CDD" id="cd11079">
    <property type="entry name" value="Cyp_unk"/>
    <property type="match status" value="1"/>
</dbReference>
<gene>
    <name evidence="2" type="ORF">C1706_11855</name>
</gene>
<dbReference type="PANTHER" id="PTHR46696:SF6">
    <property type="entry name" value="P450, PUTATIVE (EUROFUNG)-RELATED"/>
    <property type="match status" value="1"/>
</dbReference>
<dbReference type="GO" id="GO:0020037">
    <property type="term" value="F:heme binding"/>
    <property type="evidence" value="ECO:0007669"/>
    <property type="project" value="InterPro"/>
</dbReference>
<dbReference type="PANTHER" id="PTHR46696">
    <property type="entry name" value="P450, PUTATIVE (EUROFUNG)-RELATED"/>
    <property type="match status" value="1"/>
</dbReference>
<dbReference type="GO" id="GO:0004497">
    <property type="term" value="F:monooxygenase activity"/>
    <property type="evidence" value="ECO:0007669"/>
    <property type="project" value="InterPro"/>
</dbReference>
<evidence type="ECO:0000313" key="3">
    <source>
        <dbReference type="Proteomes" id="UP000290624"/>
    </source>
</evidence>
<evidence type="ECO:0000313" key="2">
    <source>
        <dbReference type="EMBL" id="RXW31556.1"/>
    </source>
</evidence>
<dbReference type="GO" id="GO:0005506">
    <property type="term" value="F:iron ion binding"/>
    <property type="evidence" value="ECO:0007669"/>
    <property type="project" value="InterPro"/>
</dbReference>
<reference evidence="2 3" key="1">
    <citation type="submission" date="2018-01" db="EMBL/GenBank/DDBJ databases">
        <title>Lactibacter flavus gen. nov., sp. nov., a novel bacterium of the family Propionibacteriaceae isolated from raw milk and dairy products.</title>
        <authorList>
            <person name="Wenning M."/>
            <person name="Breitenwieser F."/>
            <person name="Huptas C."/>
            <person name="von Neubeck M."/>
            <person name="Busse H.-J."/>
            <person name="Scherer S."/>
        </authorList>
    </citation>
    <scope>NUCLEOTIDE SEQUENCE [LARGE SCALE GENOMIC DNA]</scope>
    <source>
        <strain evidence="2 3">VG341</strain>
    </source>
</reference>
<accession>A0A4Q2EG32</accession>